<dbReference type="PANTHER" id="PTHR10196:SF69">
    <property type="entry name" value="GLYCEROL KINASE"/>
    <property type="match status" value="1"/>
</dbReference>
<name>A0A5M3XH20_9ACTN</name>
<evidence type="ECO:0000256" key="1">
    <source>
        <dbReference type="ARBA" id="ARBA00009156"/>
    </source>
</evidence>
<dbReference type="InterPro" id="IPR018485">
    <property type="entry name" value="FGGY_C"/>
</dbReference>
<keyword evidence="9" id="KW-1185">Reference proteome</keyword>
<dbReference type="GO" id="GO:0019563">
    <property type="term" value="P:glycerol catabolic process"/>
    <property type="evidence" value="ECO:0007669"/>
    <property type="project" value="TreeGrafter"/>
</dbReference>
<dbReference type="PANTHER" id="PTHR10196">
    <property type="entry name" value="SUGAR KINASE"/>
    <property type="match status" value="1"/>
</dbReference>
<proteinExistence type="inferred from homology"/>
<accession>A0A5M3XH20</accession>
<dbReference type="SUPFAM" id="SSF53067">
    <property type="entry name" value="Actin-like ATPase domain"/>
    <property type="match status" value="2"/>
</dbReference>
<keyword evidence="4 8" id="KW-0418">Kinase</keyword>
<dbReference type="OrthoDB" id="9805576at2"/>
<dbReference type="Gene3D" id="3.30.420.40">
    <property type="match status" value="2"/>
</dbReference>
<keyword evidence="5" id="KW-0067">ATP-binding</keyword>
<evidence type="ECO:0000259" key="6">
    <source>
        <dbReference type="Pfam" id="PF00370"/>
    </source>
</evidence>
<dbReference type="Pfam" id="PF00370">
    <property type="entry name" value="FGGY_N"/>
    <property type="match status" value="1"/>
</dbReference>
<sequence>MESLILAIDQGTSSTKALLINTAGEVVARASAPVSQRHPAPGLAEQDAGELLGSVRDAVAACLRGFDAQAVAGIGLSTQRESVVLWDAATGRPVAPLISWQDQRGAVRAAELVDKGYGDLVRRRTGLPLDPMFSALKMAALLDRHDPARERSKRGELRLGTVDAWLLTSLTGGFVTEIGNASRTQLLDLGTGDWDEELLEIFGVPRAALGRVVPSTGPFGEAGDLAPLPAGVPVLAVLGDSHAALFAHAGWRPGVVKATYGTGSSVMTVAGTCGSAGAVCDTIAWSTGRPTFAQEANIRSSGRTLTWLADLLGISMDVLVDLAADADAGGVTLVPAFGGLGAPWWDSRAVPVLAGFDFGTGRAQLARAALESVAHQVDDVLAAMPAVDRVFADGGLTRSGALMQLQADLSVVEVARPRHHELSAAGVADLAGLGLGLWTTGDLEERADTGLEVFTPAWSDERRGAALARWHEGLRTARELGGRVIERMS</sequence>
<evidence type="ECO:0000313" key="8">
    <source>
        <dbReference type="EMBL" id="GES20564.1"/>
    </source>
</evidence>
<keyword evidence="2" id="KW-0808">Transferase</keyword>
<evidence type="ECO:0000256" key="5">
    <source>
        <dbReference type="ARBA" id="ARBA00022840"/>
    </source>
</evidence>
<evidence type="ECO:0000256" key="3">
    <source>
        <dbReference type="ARBA" id="ARBA00022741"/>
    </source>
</evidence>
<reference evidence="8 9" key="1">
    <citation type="submission" date="2019-10" db="EMBL/GenBank/DDBJ databases">
        <title>Whole genome shotgun sequence of Acrocarpospora pleiomorpha NBRC 16267.</title>
        <authorList>
            <person name="Ichikawa N."/>
            <person name="Kimura A."/>
            <person name="Kitahashi Y."/>
            <person name="Komaki H."/>
            <person name="Oguchi A."/>
        </authorList>
    </citation>
    <scope>NUCLEOTIDE SEQUENCE [LARGE SCALE GENOMIC DNA]</scope>
    <source>
        <strain evidence="8 9">NBRC 16267</strain>
    </source>
</reference>
<evidence type="ECO:0000259" key="7">
    <source>
        <dbReference type="Pfam" id="PF02782"/>
    </source>
</evidence>
<evidence type="ECO:0000256" key="2">
    <source>
        <dbReference type="ARBA" id="ARBA00022679"/>
    </source>
</evidence>
<dbReference type="PIRSF" id="PIRSF000538">
    <property type="entry name" value="GlpK"/>
    <property type="match status" value="1"/>
</dbReference>
<feature type="domain" description="Carbohydrate kinase FGGY N-terminal" evidence="6">
    <location>
        <begin position="5"/>
        <end position="246"/>
    </location>
</feature>
<dbReference type="InterPro" id="IPR018484">
    <property type="entry name" value="FGGY_N"/>
</dbReference>
<feature type="domain" description="Carbohydrate kinase FGGY C-terminal" evidence="7">
    <location>
        <begin position="257"/>
        <end position="432"/>
    </location>
</feature>
<evidence type="ECO:0000313" key="9">
    <source>
        <dbReference type="Proteomes" id="UP000377595"/>
    </source>
</evidence>
<dbReference type="EMBL" id="BLAF01000017">
    <property type="protein sequence ID" value="GES20564.1"/>
    <property type="molecule type" value="Genomic_DNA"/>
</dbReference>
<dbReference type="CDD" id="cd07769">
    <property type="entry name" value="ASKHA_NBD_FGGY_GK"/>
    <property type="match status" value="1"/>
</dbReference>
<comment type="caution">
    <text evidence="8">The sequence shown here is derived from an EMBL/GenBank/DDBJ whole genome shotgun (WGS) entry which is preliminary data.</text>
</comment>
<organism evidence="8 9">
    <name type="scientific">Acrocarpospora pleiomorpha</name>
    <dbReference type="NCBI Taxonomy" id="90975"/>
    <lineage>
        <taxon>Bacteria</taxon>
        <taxon>Bacillati</taxon>
        <taxon>Actinomycetota</taxon>
        <taxon>Actinomycetes</taxon>
        <taxon>Streptosporangiales</taxon>
        <taxon>Streptosporangiaceae</taxon>
        <taxon>Acrocarpospora</taxon>
    </lineage>
</organism>
<dbReference type="RefSeq" id="WP_155345603.1">
    <property type="nucleotide sequence ID" value="NZ_BAAAHM010000025.1"/>
</dbReference>
<evidence type="ECO:0000256" key="4">
    <source>
        <dbReference type="ARBA" id="ARBA00022777"/>
    </source>
</evidence>
<gene>
    <name evidence="8" type="ORF">Aple_034600</name>
</gene>
<dbReference type="AlphaFoldDB" id="A0A5M3XH20"/>
<dbReference type="GO" id="GO:0005829">
    <property type="term" value="C:cytosol"/>
    <property type="evidence" value="ECO:0007669"/>
    <property type="project" value="TreeGrafter"/>
</dbReference>
<dbReference type="Proteomes" id="UP000377595">
    <property type="component" value="Unassembled WGS sequence"/>
</dbReference>
<dbReference type="InterPro" id="IPR043129">
    <property type="entry name" value="ATPase_NBD"/>
</dbReference>
<dbReference type="GO" id="GO:0005524">
    <property type="term" value="F:ATP binding"/>
    <property type="evidence" value="ECO:0007669"/>
    <property type="project" value="UniProtKB-KW"/>
</dbReference>
<keyword evidence="3" id="KW-0547">Nucleotide-binding</keyword>
<comment type="similarity">
    <text evidence="1">Belongs to the FGGY kinase family.</text>
</comment>
<dbReference type="GO" id="GO:0004370">
    <property type="term" value="F:glycerol kinase activity"/>
    <property type="evidence" value="ECO:0007669"/>
    <property type="project" value="TreeGrafter"/>
</dbReference>
<dbReference type="InterPro" id="IPR000577">
    <property type="entry name" value="Carb_kinase_FGGY"/>
</dbReference>
<protein>
    <submittedName>
        <fullName evidence="8">Glycerol kinase</fullName>
    </submittedName>
</protein>
<dbReference type="Pfam" id="PF02782">
    <property type="entry name" value="FGGY_C"/>
    <property type="match status" value="1"/>
</dbReference>